<evidence type="ECO:0000256" key="3">
    <source>
        <dbReference type="ARBA" id="ARBA00023204"/>
    </source>
</evidence>
<evidence type="ECO:0000256" key="1">
    <source>
        <dbReference type="ARBA" id="ARBA00004123"/>
    </source>
</evidence>
<feature type="domain" description="Chromatin assembly factor 1 subunit A dimerization" evidence="6">
    <location>
        <begin position="493"/>
        <end position="556"/>
    </location>
</feature>
<dbReference type="InterPro" id="IPR022043">
    <property type="entry name" value="CAF1A_DD"/>
</dbReference>
<feature type="region of interest" description="Disordered" evidence="5">
    <location>
        <begin position="302"/>
        <end position="350"/>
    </location>
</feature>
<evidence type="ECO:0000313" key="7">
    <source>
        <dbReference type="EMBL" id="KAK9856456.1"/>
    </source>
</evidence>
<reference evidence="7 8" key="1">
    <citation type="journal article" date="2024" name="Nat. Commun.">
        <title>Phylogenomics reveals the evolutionary origins of lichenization in chlorophyte algae.</title>
        <authorList>
            <person name="Puginier C."/>
            <person name="Libourel C."/>
            <person name="Otte J."/>
            <person name="Skaloud P."/>
            <person name="Haon M."/>
            <person name="Grisel S."/>
            <person name="Petersen M."/>
            <person name="Berrin J.G."/>
            <person name="Delaux P.M."/>
            <person name="Dal Grande F."/>
            <person name="Keller J."/>
        </authorList>
    </citation>
    <scope>NUCLEOTIDE SEQUENCE [LARGE SCALE GENOMIC DNA]</scope>
    <source>
        <strain evidence="7 8">SAG 2523</strain>
    </source>
</reference>
<feature type="region of interest" description="Disordered" evidence="5">
    <location>
        <begin position="224"/>
        <end position="266"/>
    </location>
</feature>
<sequence>MAEDCSPRASQTLSDSRVLFSKRPIGSLEQLQSPEHLQSVSSPKAPDRKRKTYDQHGPCHHADAEQQANSRQRLASGIPSHADLAGEIFGSSLPVGALIRFLWHRTSNGGEPSDATKLLLQGRILEVAERKSFAAKQDTSAARNLLEDDTEALLWRWELKDLKLLPKQHMKAAKERRKHWQQARQRLNILSNATKALSGPLASKTAHAKLQKALDRLWSVPKVAQASREQQPDRATCIDLTDGADVTTADPPGSQRLDEGSTPMEADVGAGEIRSQEAAAATSVSQKQLDNEQQVAERARLKEEKAAERQRLKDERAEEKEKAKEQKAAEKAAALSNKKASKEGFGDNKTYKKAQNVFKSFFKTPAKPQASQSEKEQPGEAVSAAAATSSRKPYHEIFKPPGNELPTPKQPSASPSGLFPESPVEGTELHEAQADVIRQWKAAAPRLHKHPWGLPPSWACRRGSREGLEQRLAGLSHSEVKLFRRKFLWHAADSRRPPMYGSFSKPSQVISGRRPLGKDEVLDYEVMSDEDWESEPEGEDIDVDNEKEETDGEDSQADSFVVADGYLSESERMDLEDIAAAVGDEVTSSLSQEVALPEGAAVKASFRMLEAALDRAQAAGKPLFISGLVAAEHSQGQPGWMTAPEELLACLHGQVLRPDLVLTVPEDPNAIEPEGVEKPSGGASSVHPKERPEELLPDLEAFLKANASIKAVPKAAQAFMDAHPERNMVKKWVIDRVKEIRHPAQPAPSIDPAPSEAPKNDDAQRSLLSCFQPPPISDVQVPYYGDTEQPHPADDPMEC</sequence>
<name>A0AAW1SSJ9_9CHLO</name>
<organism evidence="7 8">
    <name type="scientific">Apatococcus fuscideae</name>
    <dbReference type="NCBI Taxonomy" id="2026836"/>
    <lineage>
        <taxon>Eukaryota</taxon>
        <taxon>Viridiplantae</taxon>
        <taxon>Chlorophyta</taxon>
        <taxon>core chlorophytes</taxon>
        <taxon>Trebouxiophyceae</taxon>
        <taxon>Chlorellales</taxon>
        <taxon>Chlorellaceae</taxon>
        <taxon>Apatococcus</taxon>
    </lineage>
</organism>
<evidence type="ECO:0000256" key="4">
    <source>
        <dbReference type="ARBA" id="ARBA00023242"/>
    </source>
</evidence>
<feature type="region of interest" description="Disordered" evidence="5">
    <location>
        <begin position="666"/>
        <end position="691"/>
    </location>
</feature>
<gene>
    <name evidence="7" type="ORF">WJX84_011305</name>
</gene>
<keyword evidence="2" id="KW-0227">DNA damage</keyword>
<comment type="caution">
    <text evidence="7">The sequence shown here is derived from an EMBL/GenBank/DDBJ whole genome shotgun (WGS) entry which is preliminary data.</text>
</comment>
<keyword evidence="3" id="KW-0234">DNA repair</keyword>
<feature type="compositionally biased region" description="Basic and acidic residues" evidence="5">
    <location>
        <begin position="302"/>
        <end position="330"/>
    </location>
</feature>
<feature type="region of interest" description="Disordered" evidence="5">
    <location>
        <begin position="740"/>
        <end position="799"/>
    </location>
</feature>
<proteinExistence type="predicted"/>
<keyword evidence="4" id="KW-0539">Nucleus</keyword>
<dbReference type="EMBL" id="JALJOV010001012">
    <property type="protein sequence ID" value="KAK9856456.1"/>
    <property type="molecule type" value="Genomic_DNA"/>
</dbReference>
<protein>
    <recommendedName>
        <fullName evidence="6">Chromatin assembly factor 1 subunit A dimerization domain-containing protein</fullName>
    </recommendedName>
</protein>
<dbReference type="GO" id="GO:0005634">
    <property type="term" value="C:nucleus"/>
    <property type="evidence" value="ECO:0007669"/>
    <property type="project" value="UniProtKB-SubCell"/>
</dbReference>
<feature type="region of interest" description="Disordered" evidence="5">
    <location>
        <begin position="362"/>
        <end position="433"/>
    </location>
</feature>
<feature type="compositionally biased region" description="Basic and acidic residues" evidence="5">
    <location>
        <begin position="340"/>
        <end position="350"/>
    </location>
</feature>
<dbReference type="GO" id="GO:0033186">
    <property type="term" value="C:CAF-1 complex"/>
    <property type="evidence" value="ECO:0007669"/>
    <property type="project" value="TreeGrafter"/>
</dbReference>
<dbReference type="AlphaFoldDB" id="A0AAW1SSJ9"/>
<comment type="subcellular location">
    <subcellularLocation>
        <location evidence="1">Nucleus</location>
    </subcellularLocation>
</comment>
<dbReference type="PANTHER" id="PTHR15272:SF0">
    <property type="entry name" value="CHROMATIN ASSEMBLY FACTOR 1 SUBUNIT A"/>
    <property type="match status" value="1"/>
</dbReference>
<feature type="compositionally biased region" description="Acidic residues" evidence="5">
    <location>
        <begin position="526"/>
        <end position="556"/>
    </location>
</feature>
<dbReference type="GO" id="GO:0006334">
    <property type="term" value="P:nucleosome assembly"/>
    <property type="evidence" value="ECO:0007669"/>
    <property type="project" value="TreeGrafter"/>
</dbReference>
<evidence type="ECO:0000313" key="8">
    <source>
        <dbReference type="Proteomes" id="UP001485043"/>
    </source>
</evidence>
<dbReference type="Pfam" id="PF12253">
    <property type="entry name" value="CAF1A_dimeriz"/>
    <property type="match status" value="1"/>
</dbReference>
<dbReference type="Proteomes" id="UP001485043">
    <property type="component" value="Unassembled WGS sequence"/>
</dbReference>
<evidence type="ECO:0000256" key="2">
    <source>
        <dbReference type="ARBA" id="ARBA00022763"/>
    </source>
</evidence>
<evidence type="ECO:0000256" key="5">
    <source>
        <dbReference type="SAM" id="MobiDB-lite"/>
    </source>
</evidence>
<feature type="compositionally biased region" description="Polar residues" evidence="5">
    <location>
        <begin position="29"/>
        <end position="42"/>
    </location>
</feature>
<feature type="region of interest" description="Disordered" evidence="5">
    <location>
        <begin position="24"/>
        <end position="74"/>
    </location>
</feature>
<dbReference type="PANTHER" id="PTHR15272">
    <property type="entry name" value="CHROMATIN ASSEMBLY FACTOR 1 SUBUNIT A CAF-1 SUBUNIT A"/>
    <property type="match status" value="1"/>
</dbReference>
<dbReference type="GO" id="GO:0006281">
    <property type="term" value="P:DNA repair"/>
    <property type="evidence" value="ECO:0007669"/>
    <property type="project" value="UniProtKB-KW"/>
</dbReference>
<accession>A0AAW1SSJ9</accession>
<keyword evidence="8" id="KW-1185">Reference proteome</keyword>
<evidence type="ECO:0000259" key="6">
    <source>
        <dbReference type="Pfam" id="PF12253"/>
    </source>
</evidence>
<feature type="compositionally biased region" description="Basic and acidic residues" evidence="5">
    <location>
        <begin position="788"/>
        <end position="799"/>
    </location>
</feature>
<feature type="region of interest" description="Disordered" evidence="5">
    <location>
        <begin position="526"/>
        <end position="558"/>
    </location>
</feature>